<dbReference type="eggNOG" id="KOG0800">
    <property type="taxonomic scope" value="Eukaryota"/>
</dbReference>
<dbReference type="Gene3D" id="3.30.40.10">
    <property type="entry name" value="Zinc/RING finger domain, C3HC4 (zinc finger)"/>
    <property type="match status" value="1"/>
</dbReference>
<dbReference type="SUPFAM" id="SSF57850">
    <property type="entry name" value="RING/U-box"/>
    <property type="match status" value="1"/>
</dbReference>
<dbReference type="STRING" id="6412.T1G5V4"/>
<dbReference type="EnsemblMetazoa" id="HelroT85323">
    <property type="protein sequence ID" value="HelroP85323"/>
    <property type="gene ID" value="HelroG85323"/>
</dbReference>
<dbReference type="SMART" id="SM00184">
    <property type="entry name" value="RING"/>
    <property type="match status" value="1"/>
</dbReference>
<feature type="domain" description="RING-type" evidence="9">
    <location>
        <begin position="43"/>
        <end position="84"/>
    </location>
</feature>
<keyword evidence="3" id="KW-0479">Metal-binding</keyword>
<dbReference type="AlphaFoldDB" id="T1G5V4"/>
<comment type="subcellular location">
    <subcellularLocation>
        <location evidence="1">Membrane</location>
    </subcellularLocation>
</comment>
<dbReference type="CTD" id="20216451"/>
<evidence type="ECO:0000256" key="1">
    <source>
        <dbReference type="ARBA" id="ARBA00004370"/>
    </source>
</evidence>
<dbReference type="EMBL" id="AMQM01006233">
    <property type="status" value="NOT_ANNOTATED_CDS"/>
    <property type="molecule type" value="Genomic_DNA"/>
</dbReference>
<dbReference type="PANTHER" id="PTHR46539">
    <property type="entry name" value="E3 UBIQUITIN-PROTEIN LIGASE ATL42"/>
    <property type="match status" value="1"/>
</dbReference>
<protein>
    <recommendedName>
        <fullName evidence="9">RING-type domain-containing protein</fullName>
    </recommendedName>
</protein>
<dbReference type="RefSeq" id="XP_009024278.1">
    <property type="nucleotide sequence ID" value="XM_009026030.1"/>
</dbReference>
<keyword evidence="12" id="KW-1185">Reference proteome</keyword>
<dbReference type="InParanoid" id="T1G5V4"/>
<evidence type="ECO:0000256" key="5">
    <source>
        <dbReference type="ARBA" id="ARBA00022833"/>
    </source>
</evidence>
<dbReference type="KEGG" id="hro:HELRODRAFT_85323"/>
<dbReference type="EMBL" id="KB097336">
    <property type="protein sequence ID" value="ESN97498.1"/>
    <property type="molecule type" value="Genomic_DNA"/>
</dbReference>
<organism evidence="11 12">
    <name type="scientific">Helobdella robusta</name>
    <name type="common">Californian leech</name>
    <dbReference type="NCBI Taxonomy" id="6412"/>
    <lineage>
        <taxon>Eukaryota</taxon>
        <taxon>Metazoa</taxon>
        <taxon>Spiralia</taxon>
        <taxon>Lophotrochozoa</taxon>
        <taxon>Annelida</taxon>
        <taxon>Clitellata</taxon>
        <taxon>Hirudinea</taxon>
        <taxon>Rhynchobdellida</taxon>
        <taxon>Glossiphoniidae</taxon>
        <taxon>Helobdella</taxon>
    </lineage>
</organism>
<keyword evidence="5" id="KW-0862">Zinc</keyword>
<evidence type="ECO:0000256" key="6">
    <source>
        <dbReference type="ARBA" id="ARBA00022989"/>
    </source>
</evidence>
<dbReference type="Proteomes" id="UP000015101">
    <property type="component" value="Unassembled WGS sequence"/>
</dbReference>
<name>T1G5V4_HELRO</name>
<dbReference type="Pfam" id="PF13639">
    <property type="entry name" value="zf-RING_2"/>
    <property type="match status" value="1"/>
</dbReference>
<dbReference type="InterPro" id="IPR001841">
    <property type="entry name" value="Znf_RING"/>
</dbReference>
<evidence type="ECO:0000256" key="4">
    <source>
        <dbReference type="ARBA" id="ARBA00022771"/>
    </source>
</evidence>
<accession>T1G5V4</accession>
<dbReference type="GO" id="GO:0008270">
    <property type="term" value="F:zinc ion binding"/>
    <property type="evidence" value="ECO:0007669"/>
    <property type="project" value="UniProtKB-KW"/>
</dbReference>
<keyword evidence="7" id="KW-0472">Membrane</keyword>
<reference evidence="10 12" key="2">
    <citation type="journal article" date="2013" name="Nature">
        <title>Insights into bilaterian evolution from three spiralian genomes.</title>
        <authorList>
            <person name="Simakov O."/>
            <person name="Marletaz F."/>
            <person name="Cho S.J."/>
            <person name="Edsinger-Gonzales E."/>
            <person name="Havlak P."/>
            <person name="Hellsten U."/>
            <person name="Kuo D.H."/>
            <person name="Larsson T."/>
            <person name="Lv J."/>
            <person name="Arendt D."/>
            <person name="Savage R."/>
            <person name="Osoegawa K."/>
            <person name="de Jong P."/>
            <person name="Grimwood J."/>
            <person name="Chapman J.A."/>
            <person name="Shapiro H."/>
            <person name="Aerts A."/>
            <person name="Otillar R.P."/>
            <person name="Terry A.Y."/>
            <person name="Boore J.L."/>
            <person name="Grigoriev I.V."/>
            <person name="Lindberg D.R."/>
            <person name="Seaver E.C."/>
            <person name="Weisblat D.A."/>
            <person name="Putnam N.H."/>
            <person name="Rokhsar D.S."/>
        </authorList>
    </citation>
    <scope>NUCLEOTIDE SEQUENCE</scope>
</reference>
<gene>
    <name evidence="11" type="primary">20216451</name>
    <name evidence="10" type="ORF">HELRODRAFT_85323</name>
</gene>
<keyword evidence="2" id="KW-0812">Transmembrane</keyword>
<dbReference type="HOGENOM" id="CLU_123525_0_0_1"/>
<dbReference type="PANTHER" id="PTHR46539:SF1">
    <property type="entry name" value="E3 UBIQUITIN-PROTEIN LIGASE ATL42"/>
    <property type="match status" value="1"/>
</dbReference>
<evidence type="ECO:0000259" key="9">
    <source>
        <dbReference type="PROSITE" id="PS50089"/>
    </source>
</evidence>
<evidence type="ECO:0000313" key="11">
    <source>
        <dbReference type="EnsemblMetazoa" id="HelroP85323"/>
    </source>
</evidence>
<evidence type="ECO:0000313" key="10">
    <source>
        <dbReference type="EMBL" id="ESN97498.1"/>
    </source>
</evidence>
<dbReference type="GeneID" id="20216451"/>
<keyword evidence="4 8" id="KW-0863">Zinc-finger</keyword>
<dbReference type="OrthoDB" id="8062037at2759"/>
<sequence>MCLIDNELLKVEIFHHDSSGLFPSSKKCSKLPYVRNKFLNDTCPICMEQFTETSFVRELKCRHTFHVNCMKYWFKEKTHCPCCRRDFAVTAQLTTCYNHRTLFTKTGKKIISVTLFTGAEIVQ</sequence>
<reference evidence="11" key="3">
    <citation type="submission" date="2015-06" db="UniProtKB">
        <authorList>
            <consortium name="EnsemblMetazoa"/>
        </authorList>
    </citation>
    <scope>IDENTIFICATION</scope>
</reference>
<evidence type="ECO:0000256" key="3">
    <source>
        <dbReference type="ARBA" id="ARBA00022723"/>
    </source>
</evidence>
<dbReference type="GO" id="GO:0016020">
    <property type="term" value="C:membrane"/>
    <property type="evidence" value="ECO:0007669"/>
    <property type="project" value="UniProtKB-SubCell"/>
</dbReference>
<reference evidence="12" key="1">
    <citation type="submission" date="2012-12" db="EMBL/GenBank/DDBJ databases">
        <authorList>
            <person name="Hellsten U."/>
            <person name="Grimwood J."/>
            <person name="Chapman J.A."/>
            <person name="Shapiro H."/>
            <person name="Aerts A."/>
            <person name="Otillar R.P."/>
            <person name="Terry A.Y."/>
            <person name="Boore J.L."/>
            <person name="Simakov O."/>
            <person name="Marletaz F."/>
            <person name="Cho S.-J."/>
            <person name="Edsinger-Gonzales E."/>
            <person name="Havlak P."/>
            <person name="Kuo D.-H."/>
            <person name="Larsson T."/>
            <person name="Lv J."/>
            <person name="Arendt D."/>
            <person name="Savage R."/>
            <person name="Osoegawa K."/>
            <person name="de Jong P."/>
            <person name="Lindberg D.R."/>
            <person name="Seaver E.C."/>
            <person name="Weisblat D.A."/>
            <person name="Putnam N.H."/>
            <person name="Grigoriev I.V."/>
            <person name="Rokhsar D.S."/>
        </authorList>
    </citation>
    <scope>NUCLEOTIDE SEQUENCE</scope>
</reference>
<dbReference type="InterPro" id="IPR013083">
    <property type="entry name" value="Znf_RING/FYVE/PHD"/>
</dbReference>
<proteinExistence type="predicted"/>
<keyword evidence="6" id="KW-1133">Transmembrane helix</keyword>
<evidence type="ECO:0000313" key="12">
    <source>
        <dbReference type="Proteomes" id="UP000015101"/>
    </source>
</evidence>
<evidence type="ECO:0000256" key="2">
    <source>
        <dbReference type="ARBA" id="ARBA00022692"/>
    </source>
</evidence>
<evidence type="ECO:0000256" key="7">
    <source>
        <dbReference type="ARBA" id="ARBA00023136"/>
    </source>
</evidence>
<evidence type="ECO:0000256" key="8">
    <source>
        <dbReference type="PROSITE-ProRule" id="PRU00175"/>
    </source>
</evidence>
<dbReference type="PROSITE" id="PS50089">
    <property type="entry name" value="ZF_RING_2"/>
    <property type="match status" value="1"/>
</dbReference>